<dbReference type="EMBL" id="KY523104">
    <property type="protein sequence ID" value="QKU35042.1"/>
    <property type="molecule type" value="Genomic_DNA"/>
</dbReference>
<accession>A0A6N1NY32</accession>
<dbReference type="GeneID" id="80518459"/>
<protein>
    <submittedName>
        <fullName evidence="1">Uncharacterized protein</fullName>
    </submittedName>
</protein>
<sequence>MSEKENTTENIIETLKKLDNVDLDDDEKKMKENKTMCRLLNIHLREFYDDIYIPFDFFRNADWNISKILYDNEDILFYNKKYITKVDEERFYEVFDKFILMLEEIFSTNSKLYVFLKKWTDMTNIRWKTNGTKSYLKSLLTESKYQYISPAFTTNLFCEISKKHNNDPQIVKSEIEKELDIIVKKVKEEVKKFRKIYNEIVMSYVYEFPYNTQEKDIYVKAFINTVILVVLDFAEKLIELNVYAIHPIVKDIIGYYTPLDEINQYNPLDNGNRKICIV</sequence>
<organism evidence="1">
    <name type="scientific">Tupanvirus soda lake</name>
    <dbReference type="NCBI Taxonomy" id="2126985"/>
    <lineage>
        <taxon>Viruses</taxon>
        <taxon>Varidnaviria</taxon>
        <taxon>Bamfordvirae</taxon>
        <taxon>Nucleocytoviricota</taxon>
        <taxon>Megaviricetes</taxon>
        <taxon>Imitervirales</taxon>
        <taxon>Mimiviridae</taxon>
        <taxon>Megamimivirinae</taxon>
        <taxon>Tupanvirus</taxon>
        <taxon>Tupanvirus salinum</taxon>
    </lineage>
</organism>
<dbReference type="RefSeq" id="YP_010781695.1">
    <property type="nucleotide sequence ID" value="NC_075039.1"/>
</dbReference>
<reference evidence="1" key="2">
    <citation type="journal article" date="2018" name="Nat. Commun.">
        <title>Tailed giant Tupanvirus possesses the most complete translational apparatus of the known virosphere.</title>
        <authorList>
            <person name="Abrahao J."/>
            <person name="Silva L."/>
            <person name="Silva L.S."/>
            <person name="Khalil J.Y.B."/>
            <person name="Rodrigues R."/>
            <person name="Arantes T."/>
            <person name="Assis F."/>
            <person name="Boratto P."/>
            <person name="Andrade M."/>
            <person name="Kroon E.G."/>
            <person name="Ribeiro B."/>
            <person name="Bergier I."/>
            <person name="Seligmann H."/>
            <person name="Ghigo E."/>
            <person name="Colson P."/>
            <person name="Levasseur A."/>
            <person name="Kroemer G."/>
            <person name="Raoult D."/>
            <person name="La Scola B."/>
        </authorList>
    </citation>
    <scope>NUCLEOTIDE SEQUENCE [LARGE SCALE GENOMIC DNA]</scope>
    <source>
        <strain evidence="1">Soda lake</strain>
    </source>
</reference>
<name>A0A6N1NY32_9VIRU</name>
<proteinExistence type="predicted"/>
<evidence type="ECO:0000313" key="1">
    <source>
        <dbReference type="EMBL" id="QKU35042.1"/>
    </source>
</evidence>
<reference evidence="1" key="1">
    <citation type="submission" date="2017-01" db="EMBL/GenBank/DDBJ databases">
        <authorList>
            <person name="Assis F.L."/>
            <person name="Abrahao J.S."/>
            <person name="Silva L."/>
            <person name="Khalil J.B."/>
            <person name="Rodrigues R."/>
            <person name="Silva L.S."/>
            <person name="Arantes T."/>
            <person name="Boratto P."/>
            <person name="Andrade M."/>
            <person name="Kroon E.G."/>
            <person name="Ribeiro B."/>
            <person name="Bergier I."/>
            <person name="Seligmann H."/>
            <person name="Ghigo E."/>
            <person name="Colson P."/>
            <person name="Levasseur A."/>
            <person name="Raoult D."/>
            <person name="Scola B.L."/>
        </authorList>
    </citation>
    <scope>NUCLEOTIDE SEQUENCE</scope>
    <source>
        <strain evidence="1">Soda lake</strain>
    </source>
</reference>
<dbReference type="KEGG" id="vg:80518459"/>